<organism evidence="1 2">
    <name type="scientific">Deinococcus phoenicis</name>
    <dbReference type="NCBI Taxonomy" id="1476583"/>
    <lineage>
        <taxon>Bacteria</taxon>
        <taxon>Thermotogati</taxon>
        <taxon>Deinococcota</taxon>
        <taxon>Deinococci</taxon>
        <taxon>Deinococcales</taxon>
        <taxon>Deinococcaceae</taxon>
        <taxon>Deinococcus</taxon>
    </lineage>
</organism>
<evidence type="ECO:0000313" key="2">
    <source>
        <dbReference type="Proteomes" id="UP000020492"/>
    </source>
</evidence>
<reference evidence="1 2" key="1">
    <citation type="submission" date="2014-03" db="EMBL/GenBank/DDBJ databases">
        <title>Draft genome sequence of Deinococcus phoenicis 1P10ME.</title>
        <authorList>
            <person name="Stepanov V.G."/>
            <person name="Vaishampayan P."/>
            <person name="Venkateswaran K."/>
            <person name="Fox G.E."/>
        </authorList>
    </citation>
    <scope>NUCLEOTIDE SEQUENCE [LARGE SCALE GENOMIC DNA]</scope>
    <source>
        <strain evidence="1 2">1P10ME</strain>
    </source>
</reference>
<gene>
    <name evidence="1" type="ORF">DEIPH_ctg013orf0011</name>
</gene>
<dbReference type="EMBL" id="JHAC01000013">
    <property type="protein sequence ID" value="EYB68909.1"/>
    <property type="molecule type" value="Genomic_DNA"/>
</dbReference>
<dbReference type="PATRIC" id="fig|1476583.3.peg.948"/>
<sequence>MKQTQLYTVRAYRTETKYNAKDDLISLLDVQVPADALEFLRAAHNAQDSKDVTFTVQVTDREDGEFRKLAFTSKGSKMKDFVPVATLEKWHNSHDNLTELFDHVTYELALIVQVRELQEGPGLFEEEQPEAVAAGVLNAPKEVLALPAPEVEDAEFQDWETTARALLAACGPAQLAELLAALGLPALPAAAIGEEQEEARRRLLKVLHVLDGTALLKSVQAEVEAIAAFLARCSMKHLADLLEEAGYDPTSWDDPKRTDDEDMAEWREIIRHHWAQLQGTETFEQVRQQVEGEGHAAAAD</sequence>
<accession>A0A016QSY7</accession>
<protein>
    <submittedName>
        <fullName evidence="1">Uncharacterized protein</fullName>
    </submittedName>
</protein>
<dbReference type="OrthoDB" id="67373at2"/>
<dbReference type="STRING" id="1476583.DEIPH_ctg013orf0011"/>
<name>A0A016QSY7_9DEIO</name>
<proteinExistence type="predicted"/>
<evidence type="ECO:0000313" key="1">
    <source>
        <dbReference type="EMBL" id="EYB68909.1"/>
    </source>
</evidence>
<comment type="caution">
    <text evidence="1">The sequence shown here is derived from an EMBL/GenBank/DDBJ whole genome shotgun (WGS) entry which is preliminary data.</text>
</comment>
<dbReference type="Proteomes" id="UP000020492">
    <property type="component" value="Unassembled WGS sequence"/>
</dbReference>
<dbReference type="AlphaFoldDB" id="A0A016QSY7"/>
<keyword evidence="2" id="KW-1185">Reference proteome</keyword>
<dbReference type="RefSeq" id="WP_034354682.1">
    <property type="nucleotide sequence ID" value="NZ_JHAC01000013.1"/>
</dbReference>